<dbReference type="GO" id="GO:0030490">
    <property type="term" value="P:maturation of SSU-rRNA"/>
    <property type="evidence" value="ECO:0007669"/>
    <property type="project" value="TreeGrafter"/>
</dbReference>
<feature type="repeat" description="WD" evidence="3">
    <location>
        <begin position="749"/>
        <end position="790"/>
    </location>
</feature>
<sequence>MVKSYLRYTYDTPFGIVASPECNVGYVDGLVFTGCNESIGVWDSSEAVCRKKLAPFVDTNEELARYETVTHLHTNSLRPELVMAGYEDGNVRIWNHRQGTVEVNFHGHQRPITCIASSLNCELLATAASDRDIVVWDLENREGKYRMPGEAITCMEFLYSAIDSPAVGSPESVWSTEPTHLLSGGLDGFLRVWDLSSQSLVAAVSTHGLKAIHSLRVTPDQAYVIVGLAGTTVEVFELKNNNPIYAGTLSRSQARRQKKVNSIVIIALEQGEAGSQGSSGQRPGVPRSDGQTDLVNYKRLPDGRWISDLGDQWLYRDCRLVILLSAFSEHVEVILSYDLKRQQEREVRALARRLRRYRQQLVKQQAGEEVMNEMKALLGKNWKSSQLENRKTDQLTKAIERVQEFIEVKKGRTVKNSGDQGNSASSGTPDKKRPLEDQPLEDQDEDAIREALGDQQDVKDASAFGVRFRMLEETLETVGRALCCVCGASRRNRNEVVVIFSTAQNCLERYILDLAAFFVSKDLSAKTLGEDLPLMTRCALARSLLGGCDSLDESASCIAISHSNDLLLAVTKDGISLWDLKRQICNIKLNKAAKLWDKGHKATAAFFCAGDKLMLVGDTHGSLNLINHQAARNIYSYTNAHNKEIKALALCPSKTEFVSIGAHDKTLKLWRFEKARPEKKNKGKKGNDTQEEQKEEDEMILFKEAKSAELPDKATCVAVCHNGDFIAVGLVNHTCVLLYADSLKIHSVLYGHSLPITDLDFSLDSSRLVTASMDRYLKFWDVKFSNLLKSMPAGRDGYPAGVRFVFDELVVMAALTDGTLQVWDAQVGTRVTTMRAGKADCRCLAFTAESEELYIATGARTIQRWYKTENQMFLADEQDKEQADMDIRDAARSDKGLPTSGARDVVVSSRATVKDTQSVKSLERLTRVLEDCANDGPSAIYKLMGISANEYLLRSLATIPAERLTEVLIGLPFTMAKNILRVVADELAKYRQLLKLKPSTGALVMKRVEAFIKVCLTIIHVHRKYLLTDSAERHLVQTLAEDTRALINHGLAVTRRNRVVFNFLAQPTA</sequence>
<organism evidence="5 6">
    <name type="scientific">Gregarina niphandrodes</name>
    <name type="common">Septate eugregarine</name>
    <dbReference type="NCBI Taxonomy" id="110365"/>
    <lineage>
        <taxon>Eukaryota</taxon>
        <taxon>Sar</taxon>
        <taxon>Alveolata</taxon>
        <taxon>Apicomplexa</taxon>
        <taxon>Conoidasida</taxon>
        <taxon>Gregarinasina</taxon>
        <taxon>Eugregarinorida</taxon>
        <taxon>Gregarinidae</taxon>
        <taxon>Gregarina</taxon>
    </lineage>
</organism>
<comment type="caution">
    <text evidence="5">The sequence shown here is derived from an EMBL/GenBank/DDBJ whole genome shotgun (WGS) entry which is preliminary data.</text>
</comment>
<accession>A0A023B3H6</accession>
<dbReference type="RefSeq" id="XP_011131637.1">
    <property type="nucleotide sequence ID" value="XM_011133335.1"/>
</dbReference>
<evidence type="ECO:0000256" key="3">
    <source>
        <dbReference type="PROSITE-ProRule" id="PRU00221"/>
    </source>
</evidence>
<dbReference type="GO" id="GO:0032040">
    <property type="term" value="C:small-subunit processome"/>
    <property type="evidence" value="ECO:0007669"/>
    <property type="project" value="TreeGrafter"/>
</dbReference>
<proteinExistence type="predicted"/>
<dbReference type="GO" id="GO:0030515">
    <property type="term" value="F:snoRNA binding"/>
    <property type="evidence" value="ECO:0007669"/>
    <property type="project" value="TreeGrafter"/>
</dbReference>
<dbReference type="PROSITE" id="PS50082">
    <property type="entry name" value="WD_REPEATS_2"/>
    <property type="match status" value="4"/>
</dbReference>
<keyword evidence="2" id="KW-0677">Repeat</keyword>
<feature type="compositionally biased region" description="Polar residues" evidence="4">
    <location>
        <begin position="414"/>
        <end position="428"/>
    </location>
</feature>
<dbReference type="SUPFAM" id="SSF50978">
    <property type="entry name" value="WD40 repeat-like"/>
    <property type="match status" value="2"/>
</dbReference>
<feature type="repeat" description="WD" evidence="3">
    <location>
        <begin position="174"/>
        <end position="203"/>
    </location>
</feature>
<dbReference type="Gene3D" id="2.130.10.10">
    <property type="entry name" value="YVTN repeat-like/Quinoprotein amine dehydrogenase"/>
    <property type="match status" value="3"/>
</dbReference>
<evidence type="ECO:0000313" key="5">
    <source>
        <dbReference type="EMBL" id="EZG55342.1"/>
    </source>
</evidence>
<dbReference type="InterPro" id="IPR036322">
    <property type="entry name" value="WD40_repeat_dom_sf"/>
</dbReference>
<protein>
    <submittedName>
        <fullName evidence="5">WD-repeat protein</fullName>
    </submittedName>
</protein>
<reference evidence="5" key="1">
    <citation type="submission" date="2013-12" db="EMBL/GenBank/DDBJ databases">
        <authorList>
            <person name="Omoto C.K."/>
            <person name="Sibley D."/>
            <person name="Venepally P."/>
            <person name="Hadjithomas M."/>
            <person name="Karamycheva S."/>
            <person name="Brunk B."/>
            <person name="Roos D."/>
            <person name="Caler E."/>
            <person name="Lorenzi H."/>
        </authorList>
    </citation>
    <scope>NUCLEOTIDE SEQUENCE</scope>
</reference>
<keyword evidence="1 3" id="KW-0853">WD repeat</keyword>
<dbReference type="OrthoDB" id="338608at2759"/>
<dbReference type="EMBL" id="AFNH02000853">
    <property type="protein sequence ID" value="EZG55342.1"/>
    <property type="molecule type" value="Genomic_DNA"/>
</dbReference>
<dbReference type="SMART" id="SM00320">
    <property type="entry name" value="WD40"/>
    <property type="match status" value="10"/>
</dbReference>
<gene>
    <name evidence="5" type="ORF">GNI_114510</name>
</gene>
<name>A0A023B3H6_GRENI</name>
<dbReference type="VEuPathDB" id="CryptoDB:GNI_114510"/>
<evidence type="ECO:0000256" key="2">
    <source>
        <dbReference type="ARBA" id="ARBA00022737"/>
    </source>
</evidence>
<feature type="region of interest" description="Disordered" evidence="4">
    <location>
        <begin position="413"/>
        <end position="439"/>
    </location>
</feature>
<feature type="repeat" description="WD" evidence="3">
    <location>
        <begin position="638"/>
        <end position="680"/>
    </location>
</feature>
<evidence type="ECO:0000256" key="1">
    <source>
        <dbReference type="ARBA" id="ARBA00022574"/>
    </source>
</evidence>
<dbReference type="AlphaFoldDB" id="A0A023B3H6"/>
<evidence type="ECO:0000256" key="4">
    <source>
        <dbReference type="SAM" id="MobiDB-lite"/>
    </source>
</evidence>
<dbReference type="Proteomes" id="UP000019763">
    <property type="component" value="Unassembled WGS sequence"/>
</dbReference>
<dbReference type="GeneID" id="22914058"/>
<dbReference type="Pfam" id="PF25172">
    <property type="entry name" value="Beta-prop_WDR3_2nd"/>
    <property type="match status" value="1"/>
</dbReference>
<keyword evidence="6" id="KW-1185">Reference proteome</keyword>
<dbReference type="PANTHER" id="PTHR19853">
    <property type="entry name" value="WD REPEAT CONTAINING PROTEIN 3 WDR3"/>
    <property type="match status" value="1"/>
</dbReference>
<dbReference type="InterPro" id="IPR019775">
    <property type="entry name" value="WD40_repeat_CS"/>
</dbReference>
<dbReference type="PROSITE" id="PS00678">
    <property type="entry name" value="WD_REPEATS_1"/>
    <property type="match status" value="3"/>
</dbReference>
<dbReference type="eggNOG" id="KOG0306">
    <property type="taxonomic scope" value="Eukaryota"/>
</dbReference>
<dbReference type="OMA" id="MNIPLTC"/>
<evidence type="ECO:0000313" key="6">
    <source>
        <dbReference type="Proteomes" id="UP000019763"/>
    </source>
</evidence>
<dbReference type="InterPro" id="IPR001680">
    <property type="entry name" value="WD40_rpt"/>
</dbReference>
<feature type="repeat" description="WD" evidence="3">
    <location>
        <begin position="105"/>
        <end position="146"/>
    </location>
</feature>
<dbReference type="GO" id="GO:0034388">
    <property type="term" value="C:Pwp2p-containing subcomplex of 90S preribosome"/>
    <property type="evidence" value="ECO:0007669"/>
    <property type="project" value="TreeGrafter"/>
</dbReference>
<dbReference type="InterPro" id="IPR051570">
    <property type="entry name" value="TBC1_cilium_biogenesis"/>
</dbReference>
<dbReference type="InterPro" id="IPR015943">
    <property type="entry name" value="WD40/YVTN_repeat-like_dom_sf"/>
</dbReference>
<dbReference type="Pfam" id="PF00400">
    <property type="entry name" value="WD40"/>
    <property type="match status" value="2"/>
</dbReference>
<dbReference type="PANTHER" id="PTHR19853:SF0">
    <property type="entry name" value="WD REPEAT-CONTAINING PROTEIN 3"/>
    <property type="match status" value="1"/>
</dbReference>
<dbReference type="PROSITE" id="PS50294">
    <property type="entry name" value="WD_REPEATS_REGION"/>
    <property type="match status" value="2"/>
</dbReference>